<feature type="compositionally biased region" description="Basic and acidic residues" evidence="1">
    <location>
        <begin position="29"/>
        <end position="40"/>
    </location>
</feature>
<evidence type="ECO:0000256" key="2">
    <source>
        <dbReference type="SAM" id="SignalP"/>
    </source>
</evidence>
<feature type="signal peptide" evidence="2">
    <location>
        <begin position="1"/>
        <end position="18"/>
    </location>
</feature>
<evidence type="ECO:0000313" key="5">
    <source>
        <dbReference type="Proteomes" id="UP001303324"/>
    </source>
</evidence>
<dbReference type="InterPro" id="IPR020481">
    <property type="entry name" value="Intracell_prot_inh_BsuPI"/>
</dbReference>
<keyword evidence="2" id="KW-0732">Signal</keyword>
<dbReference type="EMBL" id="CP134494">
    <property type="protein sequence ID" value="WNF24960.1"/>
    <property type="molecule type" value="Genomic_DNA"/>
</dbReference>
<feature type="domain" description="Intracellular proteinase inhibitor BsuPI" evidence="3">
    <location>
        <begin position="54"/>
        <end position="140"/>
    </location>
</feature>
<accession>A0ABY9VMT7</accession>
<dbReference type="InterPro" id="IPR038144">
    <property type="entry name" value="IPI"/>
</dbReference>
<keyword evidence="5" id="KW-1185">Reference proteome</keyword>
<evidence type="ECO:0000313" key="4">
    <source>
        <dbReference type="EMBL" id="WNF24960.1"/>
    </source>
</evidence>
<dbReference type="Proteomes" id="UP001303324">
    <property type="component" value="Chromosome"/>
</dbReference>
<protein>
    <recommendedName>
        <fullName evidence="3">Intracellular proteinase inhibitor BsuPI domain-containing protein</fullName>
    </recommendedName>
</protein>
<name>A0ABY9VMT7_9BACI</name>
<dbReference type="PROSITE" id="PS51257">
    <property type="entry name" value="PROKAR_LIPOPROTEIN"/>
    <property type="match status" value="1"/>
</dbReference>
<reference evidence="4 5" key="1">
    <citation type="submission" date="2023-09" db="EMBL/GenBank/DDBJ databases">
        <title>Microbial mechanism of fulvic acid promoting antimony reduction mineralization in rice fields.</title>
        <authorList>
            <person name="Chen G."/>
            <person name="Lan J."/>
        </authorList>
    </citation>
    <scope>NUCLEOTIDE SEQUENCE [LARGE SCALE GENOMIC DNA]</scope>
    <source>
        <strain evidence="4 5">PS1</strain>
    </source>
</reference>
<evidence type="ECO:0000259" key="3">
    <source>
        <dbReference type="Pfam" id="PF12690"/>
    </source>
</evidence>
<evidence type="ECO:0000256" key="1">
    <source>
        <dbReference type="SAM" id="MobiDB-lite"/>
    </source>
</evidence>
<dbReference type="Pfam" id="PF12690">
    <property type="entry name" value="BsuPI"/>
    <property type="match status" value="1"/>
</dbReference>
<proteinExistence type="predicted"/>
<feature type="region of interest" description="Disordered" evidence="1">
    <location>
        <begin position="22"/>
        <end position="58"/>
    </location>
</feature>
<dbReference type="Gene3D" id="2.60.40.2360">
    <property type="entry name" value="Intracellular proteinase inhibitor BsuPI"/>
    <property type="match status" value="1"/>
</dbReference>
<gene>
    <name evidence="4" type="ORF">RH061_10940</name>
</gene>
<feature type="chain" id="PRO_5047352642" description="Intracellular proteinase inhibitor BsuPI domain-containing protein" evidence="2">
    <location>
        <begin position="19"/>
        <end position="156"/>
    </location>
</feature>
<sequence length="156" mass="17415">MRKVFAILFLLITMTACTAETEIETSSQKQDEKKAEEKSDTGVVQEDLSASLVEEESETEGKDFIYEVKNNTDKDIEIPFNQNGGHGYVVRDESGKELTRQDGYGTIQSNQVVSPGEAITIKIGLGGYEKGTYELEVWMESGLENSFNQTILFIIE</sequence>
<dbReference type="RefSeq" id="WP_311076036.1">
    <property type="nucleotide sequence ID" value="NZ_CP134494.1"/>
</dbReference>
<organism evidence="4 5">
    <name type="scientific">Mesobacillus jeotgali</name>
    <dbReference type="NCBI Taxonomy" id="129985"/>
    <lineage>
        <taxon>Bacteria</taxon>
        <taxon>Bacillati</taxon>
        <taxon>Bacillota</taxon>
        <taxon>Bacilli</taxon>
        <taxon>Bacillales</taxon>
        <taxon>Bacillaceae</taxon>
        <taxon>Mesobacillus</taxon>
    </lineage>
</organism>